<evidence type="ECO:0000313" key="2">
    <source>
        <dbReference type="Proteomes" id="UP001153332"/>
    </source>
</evidence>
<keyword evidence="2" id="KW-1185">Reference proteome</keyword>
<accession>A0ACC2JN98</accession>
<name>A0ACC2JN98_9PEZI</name>
<dbReference type="Proteomes" id="UP001153332">
    <property type="component" value="Unassembled WGS sequence"/>
</dbReference>
<protein>
    <submittedName>
        <fullName evidence="1">Uncharacterized protein</fullName>
    </submittedName>
</protein>
<comment type="caution">
    <text evidence="1">The sequence shown here is derived from an EMBL/GenBank/DDBJ whole genome shotgun (WGS) entry which is preliminary data.</text>
</comment>
<reference evidence="1" key="1">
    <citation type="submission" date="2022-12" db="EMBL/GenBank/DDBJ databases">
        <title>Genome Sequence of Lasiodiplodia mahajangana.</title>
        <authorList>
            <person name="Buettner E."/>
        </authorList>
    </citation>
    <scope>NUCLEOTIDE SEQUENCE</scope>
    <source>
        <strain evidence="1">VT137</strain>
    </source>
</reference>
<organism evidence="1 2">
    <name type="scientific">Lasiodiplodia mahajangana</name>
    <dbReference type="NCBI Taxonomy" id="1108764"/>
    <lineage>
        <taxon>Eukaryota</taxon>
        <taxon>Fungi</taxon>
        <taxon>Dikarya</taxon>
        <taxon>Ascomycota</taxon>
        <taxon>Pezizomycotina</taxon>
        <taxon>Dothideomycetes</taxon>
        <taxon>Dothideomycetes incertae sedis</taxon>
        <taxon>Botryosphaeriales</taxon>
        <taxon>Botryosphaeriaceae</taxon>
        <taxon>Lasiodiplodia</taxon>
    </lineage>
</organism>
<sequence>MFAKTNLKGTQGKLQSAAQSHSHEKEPNNDEPKPVIDPGPTGAGEMLLGLHVDDSRLAILNAGPDQVAHELYGLVRDVDEYMDVCNWDKKDTALLWIRGTAEQGKTMLIKSIIRELSEASHNDSTIQCPPFFLFDSLSPDANNAAAAVRTLIWGILVRQPNLNHHLRSKLSGTGRKDFDDPNDFPALSGILYDIIKDPVFPETYFIIDSLDECSSEPRGPGLTDLLEFIEESIQVSDRIRWIFSGATQLALSKNKKCVTIDMDSLDCSNAINSYIQREVGVLAKAKAYDKDLENTVVTTLCDRSPGNYLQVDLICQVLKSEERWHAESVLDEVKALNDLDLLYEYVEGKFAYLPRGDGELCSELLRILAVINQPLKFDELEELVFLGPRVDLRGIVERCNCFLRVSDEGCVSFRHQTARKYVGKRVKDTFQVYASIINRGIDSLAGLLTGDIHKEHSTPNSFISLAWIGYLCDMVNEAVASNESEEALEIYAPITKRVLKFLKENFVTWLEALSSRGLLARAAILLRKADLLLDAKCDPKRELCKAIREAHIVTSRHTWMETPKHISAHNTMLTEGIPKTKYLQNAASPIELLQLGSVNTRLREFGCLEGHRNWVRSIAFSLDGRLMASSDDRSVRIWDAEMGTTQHTLEIGEGLVYSLAFSSKGHIAAGSDDGSIHIWDSSSGRHLRTVDQQETLHALVFSPDGRYLAAVSPKILRIWNFDTQDGSFHDIEHHSPNLISVSCSWDGKLLAGGDDGKIHIWDSWREPEPGPNKSPLLLDGHTCRVNSVAFSPKTRPGYFASGSDDNTVKIWRLDNDKAYCVLTLESGILVDYVTVIVDSITFSPNGLQLAAVINGRIICIWDVVEGGKLGTMRLPDGPFILSAAFSPTGAYLASGFSNGRVYLWYPANEYVGRVTGIQRPVVYEPICELTVAPDGRTIAAGHKDGKVTLWNMDGENVPPTEMLPAHSARVSCLAFSSDGLSLASSSKDKSARVYDVATREMVACFDSHTEFVPTVAWSPGDKYLASGSGDNSVRVYRIDNQSKSWVEVQAMIHSETFLGCVVPIYATNTHGVSTTSFLRLAQNFVTAVAFSPHESRLYLAAGDNYGQIVVWEQVDRKWVRQHVMDTRTHRLGRDRADSIVFTPDGERLVSAGDVRNLRVWDFKTPNSASVTIRTPVKCCRVRFERGQETSEYVMTDTGAQSIDPSIGACPDWCPYGYCPDERGAYLITWHGQEAILIPERLVPTVRYFMGNKHIIGTENGHQLCDDAIKQAAIVAKYLPDRPKTG</sequence>
<evidence type="ECO:0000313" key="1">
    <source>
        <dbReference type="EMBL" id="KAJ8128991.1"/>
    </source>
</evidence>
<gene>
    <name evidence="1" type="ORF">O1611_g4641</name>
</gene>
<proteinExistence type="predicted"/>
<dbReference type="EMBL" id="JAPUUL010000897">
    <property type="protein sequence ID" value="KAJ8128991.1"/>
    <property type="molecule type" value="Genomic_DNA"/>
</dbReference>